<dbReference type="Proteomes" id="UP000315711">
    <property type="component" value="Unassembled WGS sequence"/>
</dbReference>
<organism evidence="3 4">
    <name type="scientific">Halalkalibacter nanhaiisediminis</name>
    <dbReference type="NCBI Taxonomy" id="688079"/>
    <lineage>
        <taxon>Bacteria</taxon>
        <taxon>Bacillati</taxon>
        <taxon>Bacillota</taxon>
        <taxon>Bacilli</taxon>
        <taxon>Bacillales</taxon>
        <taxon>Bacillaceae</taxon>
        <taxon>Halalkalibacter</taxon>
    </lineage>
</organism>
<dbReference type="AlphaFoldDB" id="A0A562QBG8"/>
<feature type="compositionally biased region" description="Basic residues" evidence="1">
    <location>
        <begin position="74"/>
        <end position="84"/>
    </location>
</feature>
<protein>
    <recommendedName>
        <fullName evidence="2">Putative regulatory protein FmdB zinc ribbon domain-containing protein</fullName>
    </recommendedName>
</protein>
<dbReference type="RefSeq" id="WP_144451405.1">
    <property type="nucleotide sequence ID" value="NZ_VLKZ01000010.1"/>
</dbReference>
<name>A0A562QBG8_9BACI</name>
<proteinExistence type="predicted"/>
<gene>
    <name evidence="3" type="ORF">IQ10_03185</name>
</gene>
<evidence type="ECO:0000313" key="4">
    <source>
        <dbReference type="Proteomes" id="UP000315711"/>
    </source>
</evidence>
<evidence type="ECO:0000256" key="1">
    <source>
        <dbReference type="SAM" id="MobiDB-lite"/>
    </source>
</evidence>
<accession>A0A562QBG8</accession>
<comment type="caution">
    <text evidence="3">The sequence shown here is derived from an EMBL/GenBank/DDBJ whole genome shotgun (WGS) entry which is preliminary data.</text>
</comment>
<feature type="compositionally biased region" description="Basic and acidic residues" evidence="1">
    <location>
        <begin position="58"/>
        <end position="71"/>
    </location>
</feature>
<dbReference type="InterPro" id="IPR013429">
    <property type="entry name" value="Regulatory_FmdB_Zinc_ribbon"/>
</dbReference>
<sequence length="93" mass="10960">MPFYTFECPQDGYYEEWHKSTATYNDQSFCPHCQQAGTRVFLPPNLILSPNAVRKRVEAGKEPKIVKKENLSGKPRHQHQHQKTQQRPWQISH</sequence>
<evidence type="ECO:0000259" key="2">
    <source>
        <dbReference type="SMART" id="SM00834"/>
    </source>
</evidence>
<dbReference type="SMART" id="SM00834">
    <property type="entry name" value="CxxC_CXXC_SSSS"/>
    <property type="match status" value="1"/>
</dbReference>
<evidence type="ECO:0000313" key="3">
    <source>
        <dbReference type="EMBL" id="TWI54082.1"/>
    </source>
</evidence>
<dbReference type="OrthoDB" id="9813321at2"/>
<keyword evidence="4" id="KW-1185">Reference proteome</keyword>
<feature type="domain" description="Putative regulatory protein FmdB zinc ribbon" evidence="2">
    <location>
        <begin position="1"/>
        <end position="42"/>
    </location>
</feature>
<reference evidence="3 4" key="1">
    <citation type="journal article" date="2015" name="Stand. Genomic Sci.">
        <title>Genomic Encyclopedia of Bacterial and Archaeal Type Strains, Phase III: the genomes of soil and plant-associated and newly described type strains.</title>
        <authorList>
            <person name="Whitman W.B."/>
            <person name="Woyke T."/>
            <person name="Klenk H.P."/>
            <person name="Zhou Y."/>
            <person name="Lilburn T.G."/>
            <person name="Beck B.J."/>
            <person name="De Vos P."/>
            <person name="Vandamme P."/>
            <person name="Eisen J.A."/>
            <person name="Garrity G."/>
            <person name="Hugenholtz P."/>
            <person name="Kyrpides N.C."/>
        </authorList>
    </citation>
    <scope>NUCLEOTIDE SEQUENCE [LARGE SCALE GENOMIC DNA]</scope>
    <source>
        <strain evidence="3 4">CGMCC 1.10116</strain>
    </source>
</reference>
<dbReference type="EMBL" id="VLKZ01000010">
    <property type="protein sequence ID" value="TWI54082.1"/>
    <property type="molecule type" value="Genomic_DNA"/>
</dbReference>
<feature type="region of interest" description="Disordered" evidence="1">
    <location>
        <begin position="58"/>
        <end position="93"/>
    </location>
</feature>